<reference evidence="1" key="2">
    <citation type="journal article" date="2022" name="Syst. Appl. Microbiol.">
        <title>Chromohalobacter moromii sp. nov., a moderately halophilic bacterium isolated from lupine-based moromi fermentation.</title>
        <authorList>
            <person name="Lulf R.H."/>
            <person name="Hilgarth M."/>
            <person name="Ehrmann M.A."/>
        </authorList>
    </citation>
    <scope>NUCLEOTIDE SEQUENCE</scope>
    <source>
        <strain evidence="1">TMW 2.2304</strain>
    </source>
</reference>
<keyword evidence="2" id="KW-1185">Reference proteome</keyword>
<organism evidence="1 2">
    <name type="scientific">Chromohalobacter moromii</name>
    <dbReference type="NCBI Taxonomy" id="2860329"/>
    <lineage>
        <taxon>Bacteria</taxon>
        <taxon>Pseudomonadati</taxon>
        <taxon>Pseudomonadota</taxon>
        <taxon>Gammaproteobacteria</taxon>
        <taxon>Oceanospirillales</taxon>
        <taxon>Halomonadaceae</taxon>
        <taxon>Chromohalobacter</taxon>
    </lineage>
</organism>
<gene>
    <name evidence="1" type="ORF">KZO87_12810</name>
</gene>
<reference evidence="1" key="1">
    <citation type="submission" date="2021-07" db="EMBL/GenBank/DDBJ databases">
        <authorList>
            <person name="Luelf R.H."/>
        </authorList>
    </citation>
    <scope>NUCLEOTIDE SEQUENCE</scope>
    <source>
        <strain evidence="1">TMW 2.2304</strain>
    </source>
</reference>
<protein>
    <submittedName>
        <fullName evidence="1">Uncharacterized protein</fullName>
    </submittedName>
</protein>
<dbReference type="Proteomes" id="UP001145353">
    <property type="component" value="Unassembled WGS sequence"/>
</dbReference>
<accession>A0A9X2X4V2</accession>
<name>A0A9X2X4V2_9GAMM</name>
<sequence length="256" mass="28273">MVELVEGSRVHVPAKSVGLGTDYPSAMVECKYLLKSGKKGVLSDIPRIQDTKEIDLRLISQKLGFFVLQIGDFSTEVELLEPLHSAITDLTKLVLMPEFVWKYRVRSLEEFKVLWKQQAGAVSHLVLIGHGDQSNLLFGNDKVSAKDFLDAFAIQETQGQAPAVISLCCNSGNGLFGKNVSASPSCKTFIGPSGSIHVSNAALFYQSFLSHSLIDGRDKEKAYQLSRVFTPGVTEFNMWNKTRLVKKPSRKDVLGH</sequence>
<comment type="caution">
    <text evidence="1">The sequence shown here is derived from an EMBL/GenBank/DDBJ whole genome shotgun (WGS) entry which is preliminary data.</text>
</comment>
<evidence type="ECO:0000313" key="2">
    <source>
        <dbReference type="Proteomes" id="UP001145353"/>
    </source>
</evidence>
<dbReference type="EMBL" id="JAHXDE010000004">
    <property type="protein sequence ID" value="MCT8506257.1"/>
    <property type="molecule type" value="Genomic_DNA"/>
</dbReference>
<dbReference type="AlphaFoldDB" id="A0A9X2X4V2"/>
<dbReference type="RefSeq" id="WP_247640395.1">
    <property type="nucleotide sequence ID" value="NZ_JAHXCZ010000004.1"/>
</dbReference>
<proteinExistence type="predicted"/>
<evidence type="ECO:0000313" key="1">
    <source>
        <dbReference type="EMBL" id="MCT8506257.1"/>
    </source>
</evidence>